<dbReference type="PANTHER" id="PTHR47510:SF3">
    <property type="entry name" value="ENDO_EXONUCLEASE_PHOSPHATASE DOMAIN-CONTAINING PROTEIN"/>
    <property type="match status" value="1"/>
</dbReference>
<sequence>MQGCNQSGKVYRGGGVCLCVNERWAHPNNIMVKDKICTPNIELLTVHIRPYSLPREFTNVIVTILYIPPSANATEATETITSKVQEQDSRWPDAIKLIIGDFNHCTLDTQLPQYVTCPTRNERTIDLAYSNVAEAYKCSPLPPLGDSDHNIISLMPKFRPILKTRKPISQQHRVLTPDGIERLQGCLECTDWTVFIDACGDFDELTDTINSYINFCEENVTTVKKINKFPNEKPWDVPVEYEFLRTIEDIRSNRPNFRVKYGPLMRAGNTLDDISKPAIDLDRMKKEPVVILKELAVPYDKKRLQESVDKFAATATGKIYFGSFISDSDDTKKPAPKPS</sequence>
<dbReference type="SUPFAM" id="SSF56219">
    <property type="entry name" value="DNase I-like"/>
    <property type="match status" value="1"/>
</dbReference>
<name>A0AAV4JBI2_9GAST</name>
<keyword evidence="2" id="KW-1185">Reference proteome</keyword>
<accession>A0AAV4JBI2</accession>
<comment type="caution">
    <text evidence="1">The sequence shown here is derived from an EMBL/GenBank/DDBJ whole genome shotgun (WGS) entry which is preliminary data.</text>
</comment>
<protein>
    <submittedName>
        <fullName evidence="1">Endonuclease domain of the non-LTR retrotransposon LINE-1</fullName>
    </submittedName>
</protein>
<gene>
    <name evidence="1" type="ORF">ElyMa_001550000</name>
</gene>
<reference evidence="1 2" key="1">
    <citation type="journal article" date="2021" name="Elife">
        <title>Chloroplast acquisition without the gene transfer in kleptoplastic sea slugs, Plakobranchus ocellatus.</title>
        <authorList>
            <person name="Maeda T."/>
            <person name="Takahashi S."/>
            <person name="Yoshida T."/>
            <person name="Shimamura S."/>
            <person name="Takaki Y."/>
            <person name="Nagai Y."/>
            <person name="Toyoda A."/>
            <person name="Suzuki Y."/>
            <person name="Arimoto A."/>
            <person name="Ishii H."/>
            <person name="Satoh N."/>
            <person name="Nishiyama T."/>
            <person name="Hasebe M."/>
            <person name="Maruyama T."/>
            <person name="Minagawa J."/>
            <person name="Obokata J."/>
            <person name="Shigenobu S."/>
        </authorList>
    </citation>
    <scope>NUCLEOTIDE SEQUENCE [LARGE SCALE GENOMIC DNA]</scope>
</reference>
<organism evidence="1 2">
    <name type="scientific">Elysia marginata</name>
    <dbReference type="NCBI Taxonomy" id="1093978"/>
    <lineage>
        <taxon>Eukaryota</taxon>
        <taxon>Metazoa</taxon>
        <taxon>Spiralia</taxon>
        <taxon>Lophotrochozoa</taxon>
        <taxon>Mollusca</taxon>
        <taxon>Gastropoda</taxon>
        <taxon>Heterobranchia</taxon>
        <taxon>Euthyneura</taxon>
        <taxon>Panpulmonata</taxon>
        <taxon>Sacoglossa</taxon>
        <taxon>Placobranchoidea</taxon>
        <taxon>Plakobranchidae</taxon>
        <taxon>Elysia</taxon>
    </lineage>
</organism>
<evidence type="ECO:0000313" key="2">
    <source>
        <dbReference type="Proteomes" id="UP000762676"/>
    </source>
</evidence>
<dbReference type="InterPro" id="IPR036691">
    <property type="entry name" value="Endo/exonu/phosph_ase_sf"/>
</dbReference>
<dbReference type="Gene3D" id="3.60.10.10">
    <property type="entry name" value="Endonuclease/exonuclease/phosphatase"/>
    <property type="match status" value="1"/>
</dbReference>
<dbReference type="AlphaFoldDB" id="A0AAV4JBI2"/>
<keyword evidence="1" id="KW-0378">Hydrolase</keyword>
<dbReference type="PANTHER" id="PTHR47510">
    <property type="entry name" value="REVERSE TRANSCRIPTASE DOMAIN-CONTAINING PROTEIN"/>
    <property type="match status" value="1"/>
</dbReference>
<dbReference type="Proteomes" id="UP000762676">
    <property type="component" value="Unassembled WGS sequence"/>
</dbReference>
<evidence type="ECO:0000313" key="1">
    <source>
        <dbReference type="EMBL" id="GFS19645.1"/>
    </source>
</evidence>
<keyword evidence="1" id="KW-0255">Endonuclease</keyword>
<dbReference type="EMBL" id="BMAT01003078">
    <property type="protein sequence ID" value="GFS19645.1"/>
    <property type="molecule type" value="Genomic_DNA"/>
</dbReference>
<keyword evidence="1" id="KW-0540">Nuclease</keyword>
<dbReference type="GO" id="GO:0004519">
    <property type="term" value="F:endonuclease activity"/>
    <property type="evidence" value="ECO:0007669"/>
    <property type="project" value="UniProtKB-KW"/>
</dbReference>
<proteinExistence type="predicted"/>